<keyword evidence="1" id="KW-0406">Ion transport</keyword>
<comment type="similarity">
    <text evidence="1">Belongs to the glutamate:Na(+) symporter (ESS) (TC 2.A.27) family.</text>
</comment>
<feature type="transmembrane region" description="Helical" evidence="1">
    <location>
        <begin position="367"/>
        <end position="393"/>
    </location>
</feature>
<dbReference type="RefSeq" id="WP_013386532.1">
    <property type="nucleotide sequence ID" value="NC_014632.1"/>
</dbReference>
<feature type="transmembrane region" description="Helical" evidence="1">
    <location>
        <begin position="36"/>
        <end position="54"/>
    </location>
</feature>
<evidence type="ECO:0000256" key="1">
    <source>
        <dbReference type="HAMAP-Rule" id="MF_02062"/>
    </source>
</evidence>
<keyword evidence="1" id="KW-0472">Membrane</keyword>
<dbReference type="PANTHER" id="PTHR36178">
    <property type="entry name" value="SLR0625 PROTEIN"/>
    <property type="match status" value="1"/>
</dbReference>
<comment type="subcellular location">
    <subcellularLocation>
        <location evidence="1">Cell inner membrane</location>
        <topology evidence="1">Multi-pass membrane protein</topology>
    </subcellularLocation>
</comment>
<keyword evidence="1" id="KW-0915">Sodium</keyword>
<feature type="transmembrane region" description="Helical" evidence="1">
    <location>
        <begin position="271"/>
        <end position="292"/>
    </location>
</feature>
<gene>
    <name evidence="3" type="ordered locus">Ilyop_0072</name>
</gene>
<evidence type="ECO:0000256" key="2">
    <source>
        <dbReference type="NCBIfam" id="TIGR00210"/>
    </source>
</evidence>
<sequence length="394" mass="42168">MNISLDVIQTLGLAVIVFIFGSFVKSRVKVFQTYFIPAPVIGGLSFSFLMFALYNLNGTTIIFDKVLQNFFMNIFFTCVGFTVSVKLMKKSGRQGVLLALIAVLFLVIQNLVGVSLASVFGINKLLGIAMGSISMSGGVGSGAAFGPTLEKFGAEGATTIGVAAATFGLLMGSMIGGPVAKKLIDRHNLKSDFLKSGVNEEKKLLGDVLIEKNLLNSVLIVLLGAATGTIISMLLKFTGFTFPYYVGCLFGGAIARNLADIGAFELRMKEVDILGNISLALFLSMALMSLNINKLVDLAIPMLMILVIQATTMIIYAYFITFRSMGKSYDAAVMAAGHCGVGLGQTPNALANMSSVIEKNGPAPNAWFVLPVITVVFINIFNPIIITFFINFFK</sequence>
<dbReference type="EMBL" id="CP002281">
    <property type="protein sequence ID" value="ADO81861.1"/>
    <property type="molecule type" value="Genomic_DNA"/>
</dbReference>
<reference evidence="3 4" key="1">
    <citation type="journal article" date="2010" name="Stand. Genomic Sci.">
        <title>Complete genome sequence of Ilyobacter polytropus type strain (CuHbu1).</title>
        <authorList>
            <person name="Sikorski J."/>
            <person name="Chertkov O."/>
            <person name="Lapidus A."/>
            <person name="Nolan M."/>
            <person name="Lucas S."/>
            <person name="Del Rio T.G."/>
            <person name="Tice H."/>
            <person name="Cheng J.F."/>
            <person name="Tapia R."/>
            <person name="Han C."/>
            <person name="Goodwin L."/>
            <person name="Pitluck S."/>
            <person name="Liolios K."/>
            <person name="Ivanova N."/>
            <person name="Mavromatis K."/>
            <person name="Mikhailova N."/>
            <person name="Pati A."/>
            <person name="Chen A."/>
            <person name="Palaniappan K."/>
            <person name="Land M."/>
            <person name="Hauser L."/>
            <person name="Chang Y.J."/>
            <person name="Jeffries C.D."/>
            <person name="Brambilla E."/>
            <person name="Yasawong M."/>
            <person name="Rohde M."/>
            <person name="Pukall R."/>
            <person name="Spring S."/>
            <person name="Goker M."/>
            <person name="Woyke T."/>
            <person name="Bristow J."/>
            <person name="Eisen J.A."/>
            <person name="Markowitz V."/>
            <person name="Hugenholtz P."/>
            <person name="Kyrpides N.C."/>
            <person name="Klenk H.P."/>
        </authorList>
    </citation>
    <scope>NUCLEOTIDE SEQUENCE [LARGE SCALE GENOMIC DNA]</scope>
    <source>
        <strain evidence="4">ATCC 51220 / DSM 2926 / LMG 16218 / CuHBu1</strain>
    </source>
</reference>
<feature type="transmembrane region" description="Helical" evidence="1">
    <location>
        <begin position="241"/>
        <end position="259"/>
    </location>
</feature>
<evidence type="ECO:0000313" key="3">
    <source>
        <dbReference type="EMBL" id="ADO81861.1"/>
    </source>
</evidence>
<feature type="transmembrane region" description="Helical" evidence="1">
    <location>
        <begin position="214"/>
        <end position="235"/>
    </location>
</feature>
<keyword evidence="1" id="KW-0812">Transmembrane</keyword>
<keyword evidence="1" id="KW-0813">Transport</keyword>
<keyword evidence="1" id="KW-1003">Cell membrane</keyword>
<dbReference type="InterPro" id="IPR004445">
    <property type="entry name" value="GltS"/>
</dbReference>
<keyword evidence="4" id="KW-1185">Reference proteome</keyword>
<dbReference type="GO" id="GO:0015501">
    <property type="term" value="F:glutamate:sodium symporter activity"/>
    <property type="evidence" value="ECO:0007669"/>
    <property type="project" value="UniProtKB-UniRule"/>
</dbReference>
<dbReference type="KEGG" id="ipo:Ilyop_0072"/>
<feature type="transmembrane region" description="Helical" evidence="1">
    <location>
        <begin position="157"/>
        <end position="180"/>
    </location>
</feature>
<name>E3H6A2_ILYPC</name>
<proteinExistence type="inferred from homology"/>
<dbReference type="Proteomes" id="UP000006875">
    <property type="component" value="Chromosome"/>
</dbReference>
<keyword evidence="1" id="KW-0739">Sodium transport</keyword>
<dbReference type="GO" id="GO:0005886">
    <property type="term" value="C:plasma membrane"/>
    <property type="evidence" value="ECO:0007669"/>
    <property type="project" value="UniProtKB-SubCell"/>
</dbReference>
<feature type="transmembrane region" description="Helical" evidence="1">
    <location>
        <begin position="66"/>
        <end position="85"/>
    </location>
</feature>
<organism evidence="3 4">
    <name type="scientific">Ilyobacter polytropus (strain ATCC 51220 / DSM 2926 / LMG 16218 / CuHBu1)</name>
    <dbReference type="NCBI Taxonomy" id="572544"/>
    <lineage>
        <taxon>Bacteria</taxon>
        <taxon>Fusobacteriati</taxon>
        <taxon>Fusobacteriota</taxon>
        <taxon>Fusobacteriia</taxon>
        <taxon>Fusobacteriales</taxon>
        <taxon>Fusobacteriaceae</taxon>
        <taxon>Ilyobacter</taxon>
    </lineage>
</organism>
<dbReference type="GO" id="GO:0015813">
    <property type="term" value="P:L-glutamate transmembrane transport"/>
    <property type="evidence" value="ECO:0007669"/>
    <property type="project" value="UniProtKB-UniRule"/>
</dbReference>
<evidence type="ECO:0000313" key="4">
    <source>
        <dbReference type="Proteomes" id="UP000006875"/>
    </source>
</evidence>
<protein>
    <recommendedName>
        <fullName evidence="1 2">Sodium/glutamate symporter</fullName>
    </recommendedName>
</protein>
<keyword evidence="1" id="KW-0029">Amino-acid transport</keyword>
<keyword evidence="1" id="KW-1133">Transmembrane helix</keyword>
<feature type="transmembrane region" description="Helical" evidence="1">
    <location>
        <begin position="97"/>
        <end position="122"/>
    </location>
</feature>
<dbReference type="HAMAP" id="MF_02062">
    <property type="entry name" value="GltS"/>
    <property type="match status" value="1"/>
</dbReference>
<feature type="transmembrane region" description="Helical" evidence="1">
    <location>
        <begin position="298"/>
        <end position="319"/>
    </location>
</feature>
<dbReference type="NCBIfam" id="TIGR00210">
    <property type="entry name" value="gltS"/>
    <property type="match status" value="1"/>
</dbReference>
<dbReference type="OrthoDB" id="4921038at2"/>
<dbReference type="Pfam" id="PF03616">
    <property type="entry name" value="Glt_symporter"/>
    <property type="match status" value="1"/>
</dbReference>
<dbReference type="eggNOG" id="COG0786">
    <property type="taxonomic scope" value="Bacteria"/>
</dbReference>
<feature type="transmembrane region" description="Helical" evidence="1">
    <location>
        <begin position="6"/>
        <end position="24"/>
    </location>
</feature>
<comment type="function">
    <text evidence="1">Catalyzes the sodium-dependent transport of glutamate.</text>
</comment>
<accession>E3H6A2</accession>
<dbReference type="AlphaFoldDB" id="E3H6A2"/>
<dbReference type="HOGENOM" id="CLU_040907_0_0_0"/>
<keyword evidence="1" id="KW-0997">Cell inner membrane</keyword>
<dbReference type="STRING" id="572544.Ilyop_0072"/>
<keyword evidence="1" id="KW-0769">Symport</keyword>
<dbReference type="PANTHER" id="PTHR36178:SF1">
    <property type="entry name" value="SODIUM_GLUTAMATE SYMPORTER"/>
    <property type="match status" value="1"/>
</dbReference>